<keyword evidence="2" id="KW-1185">Reference proteome</keyword>
<gene>
    <name evidence="1" type="ORF">Salat_2988800</name>
</gene>
<evidence type="ECO:0000313" key="2">
    <source>
        <dbReference type="Proteomes" id="UP001293254"/>
    </source>
</evidence>
<protein>
    <submittedName>
        <fullName evidence="1">Uncharacterized protein</fullName>
    </submittedName>
</protein>
<accession>A0AAE2C7V6</accession>
<name>A0AAE2C7V6_9LAMI</name>
<sequence>MDIERFLVPTLLQGRGQEEKIFDLVQEPNSKHSVSKDLIGKHSVQQPMFYTGLMAWWMSERSSNGDVYKGSSQTELLSRVAEAELVLSTLAAFFAIASVEWLRDEG</sequence>
<evidence type="ECO:0000313" key="1">
    <source>
        <dbReference type="EMBL" id="KAK4412266.1"/>
    </source>
</evidence>
<proteinExistence type="predicted"/>
<organism evidence="1 2">
    <name type="scientific">Sesamum alatum</name>
    <dbReference type="NCBI Taxonomy" id="300844"/>
    <lineage>
        <taxon>Eukaryota</taxon>
        <taxon>Viridiplantae</taxon>
        <taxon>Streptophyta</taxon>
        <taxon>Embryophyta</taxon>
        <taxon>Tracheophyta</taxon>
        <taxon>Spermatophyta</taxon>
        <taxon>Magnoliopsida</taxon>
        <taxon>eudicotyledons</taxon>
        <taxon>Gunneridae</taxon>
        <taxon>Pentapetalae</taxon>
        <taxon>asterids</taxon>
        <taxon>lamiids</taxon>
        <taxon>Lamiales</taxon>
        <taxon>Pedaliaceae</taxon>
        <taxon>Sesamum</taxon>
    </lineage>
</organism>
<dbReference type="Proteomes" id="UP001293254">
    <property type="component" value="Unassembled WGS sequence"/>
</dbReference>
<reference evidence="1" key="2">
    <citation type="journal article" date="2024" name="Plant">
        <title>Genomic evolution and insights into agronomic trait innovations of Sesamum species.</title>
        <authorList>
            <person name="Miao H."/>
            <person name="Wang L."/>
            <person name="Qu L."/>
            <person name="Liu H."/>
            <person name="Sun Y."/>
            <person name="Le M."/>
            <person name="Wang Q."/>
            <person name="Wei S."/>
            <person name="Zheng Y."/>
            <person name="Lin W."/>
            <person name="Duan Y."/>
            <person name="Cao H."/>
            <person name="Xiong S."/>
            <person name="Wang X."/>
            <person name="Wei L."/>
            <person name="Li C."/>
            <person name="Ma Q."/>
            <person name="Ju M."/>
            <person name="Zhao R."/>
            <person name="Li G."/>
            <person name="Mu C."/>
            <person name="Tian Q."/>
            <person name="Mei H."/>
            <person name="Zhang T."/>
            <person name="Gao T."/>
            <person name="Zhang H."/>
        </authorList>
    </citation>
    <scope>NUCLEOTIDE SEQUENCE</scope>
    <source>
        <strain evidence="1">3651</strain>
    </source>
</reference>
<dbReference type="AlphaFoldDB" id="A0AAE2C7V6"/>
<reference evidence="1" key="1">
    <citation type="submission" date="2020-06" db="EMBL/GenBank/DDBJ databases">
        <authorList>
            <person name="Li T."/>
            <person name="Hu X."/>
            <person name="Zhang T."/>
            <person name="Song X."/>
            <person name="Zhang H."/>
            <person name="Dai N."/>
            <person name="Sheng W."/>
            <person name="Hou X."/>
            <person name="Wei L."/>
        </authorList>
    </citation>
    <scope>NUCLEOTIDE SEQUENCE</scope>
    <source>
        <strain evidence="1">3651</strain>
        <tissue evidence="1">Leaf</tissue>
    </source>
</reference>
<dbReference type="EMBL" id="JACGWO010000016">
    <property type="protein sequence ID" value="KAK4412266.1"/>
    <property type="molecule type" value="Genomic_DNA"/>
</dbReference>
<comment type="caution">
    <text evidence="1">The sequence shown here is derived from an EMBL/GenBank/DDBJ whole genome shotgun (WGS) entry which is preliminary data.</text>
</comment>